<gene>
    <name evidence="14" type="ORF">OINT_2001297</name>
</gene>
<keyword evidence="8" id="KW-0472">Membrane</keyword>
<dbReference type="GO" id="GO:0071973">
    <property type="term" value="P:bacterial-type flagellum-dependent cell motility"/>
    <property type="evidence" value="ECO:0007669"/>
    <property type="project" value="InterPro"/>
</dbReference>
<evidence type="ECO:0000259" key="11">
    <source>
        <dbReference type="Pfam" id="PF01706"/>
    </source>
</evidence>
<evidence type="ECO:0000313" key="15">
    <source>
        <dbReference type="Proteomes" id="UP000004386"/>
    </source>
</evidence>
<dbReference type="Pfam" id="PF14841">
    <property type="entry name" value="FliG_M"/>
    <property type="match status" value="1"/>
</dbReference>
<evidence type="ECO:0000256" key="3">
    <source>
        <dbReference type="ARBA" id="ARBA00010299"/>
    </source>
</evidence>
<dbReference type="PANTHER" id="PTHR30534:SF0">
    <property type="entry name" value="FLAGELLAR MOTOR SWITCH PROTEIN FLIG"/>
    <property type="match status" value="1"/>
</dbReference>
<sequence length="353" mass="38916">MTMADNEQQALAEDLEGTASGLVDTLTGPQKAAAILVAIGRPAAARLLKHFNAEDLRKLAGHARTLEPISPLDFEHLVKQFEDSFAEGAPVSEAAQRFEGLLRETLPQEEVDAVLEERVQPQLVQESVWVQLGRLPVESLQAYLTDQHPQIIAYIVSKLPSDLAARLFVVLPPQLRNAVVQRSLHIGNVAPAAAELLEDVLRRDLLGRSDSGPVKAHHGQIANIFNQLDRSEMEELMASLEDLNRDDLNRIKAKLFTFEDIERLSQRARLLLFDEVQTEQIATALRGADTRLQELVLSSLSTRGRRMVETELGAEQGNITAQNIADARRTIARIAIDLSERGIITLDAGEASS</sequence>
<proteinExistence type="inferred from homology"/>
<evidence type="ECO:0000259" key="13">
    <source>
        <dbReference type="Pfam" id="PF14842"/>
    </source>
</evidence>
<evidence type="ECO:0000256" key="10">
    <source>
        <dbReference type="ARBA" id="ARBA00025598"/>
    </source>
</evidence>
<evidence type="ECO:0000256" key="8">
    <source>
        <dbReference type="ARBA" id="ARBA00023136"/>
    </source>
</evidence>
<dbReference type="Pfam" id="PF14842">
    <property type="entry name" value="FliG_N"/>
    <property type="match status" value="1"/>
</dbReference>
<dbReference type="Pfam" id="PF01706">
    <property type="entry name" value="FliG_C"/>
    <property type="match status" value="1"/>
</dbReference>
<keyword evidence="14" id="KW-0969">Cilium</keyword>
<feature type="domain" description="Flagellar motor switch protein FliG N-terminal" evidence="13">
    <location>
        <begin position="26"/>
        <end position="121"/>
    </location>
</feature>
<dbReference type="InterPro" id="IPR032779">
    <property type="entry name" value="FliG_M"/>
</dbReference>
<dbReference type="GO" id="GO:0003774">
    <property type="term" value="F:cytoskeletal motor activity"/>
    <property type="evidence" value="ECO:0007669"/>
    <property type="project" value="InterPro"/>
</dbReference>
<dbReference type="InterPro" id="IPR023087">
    <property type="entry name" value="Flg_Motor_Flig_C"/>
</dbReference>
<organism evidence="14 15">
    <name type="scientific">Brucella intermedia LMG 3301</name>
    <dbReference type="NCBI Taxonomy" id="641118"/>
    <lineage>
        <taxon>Bacteria</taxon>
        <taxon>Pseudomonadati</taxon>
        <taxon>Pseudomonadota</taxon>
        <taxon>Alphaproteobacteria</taxon>
        <taxon>Hyphomicrobiales</taxon>
        <taxon>Brucellaceae</taxon>
        <taxon>Brucella/Ochrobactrum group</taxon>
        <taxon>Brucella</taxon>
    </lineage>
</organism>
<dbReference type="EMBL" id="ACQA01000002">
    <property type="protein sequence ID" value="EEQ94086.1"/>
    <property type="molecule type" value="Genomic_DNA"/>
</dbReference>
<keyword evidence="14" id="KW-0282">Flagellum</keyword>
<dbReference type="Proteomes" id="UP000004386">
    <property type="component" value="Unassembled WGS sequence"/>
</dbReference>
<dbReference type="InterPro" id="IPR000090">
    <property type="entry name" value="Flg_Motor_Flig"/>
</dbReference>
<keyword evidence="9" id="KW-0975">Bacterial flagellum</keyword>
<evidence type="ECO:0000256" key="4">
    <source>
        <dbReference type="ARBA" id="ARBA00021870"/>
    </source>
</evidence>
<dbReference type="InterPro" id="IPR011002">
    <property type="entry name" value="FliG_a-hlx"/>
</dbReference>
<comment type="similarity">
    <text evidence="3">Belongs to the FliG family.</text>
</comment>
<dbReference type="GO" id="GO:0009425">
    <property type="term" value="C:bacterial-type flagellum basal body"/>
    <property type="evidence" value="ECO:0007669"/>
    <property type="project" value="UniProtKB-SubCell"/>
</dbReference>
<comment type="subcellular location">
    <subcellularLocation>
        <location evidence="1">Bacterial flagellum basal body</location>
    </subcellularLocation>
    <subcellularLocation>
        <location evidence="2">Cell membrane</location>
        <topology evidence="2">Peripheral membrane protein</topology>
        <orientation evidence="2">Cytoplasmic side</orientation>
    </subcellularLocation>
</comment>
<evidence type="ECO:0000256" key="9">
    <source>
        <dbReference type="ARBA" id="ARBA00023143"/>
    </source>
</evidence>
<feature type="domain" description="Flagellar motor switch protein FliG middle" evidence="12">
    <location>
        <begin position="139"/>
        <end position="207"/>
    </location>
</feature>
<accession>C4WP13</accession>
<evidence type="ECO:0000256" key="7">
    <source>
        <dbReference type="ARBA" id="ARBA00022779"/>
    </source>
</evidence>
<dbReference type="SUPFAM" id="SSF48029">
    <property type="entry name" value="FliG"/>
    <property type="match status" value="2"/>
</dbReference>
<evidence type="ECO:0000256" key="6">
    <source>
        <dbReference type="ARBA" id="ARBA00022500"/>
    </source>
</evidence>
<dbReference type="GO" id="GO:0005886">
    <property type="term" value="C:plasma membrane"/>
    <property type="evidence" value="ECO:0007669"/>
    <property type="project" value="UniProtKB-SubCell"/>
</dbReference>
<keyword evidence="6" id="KW-0145">Chemotaxis</keyword>
<comment type="function">
    <text evidence="10">FliG is one of three proteins (FliG, FliN, FliM) that forms the rotor-mounted switch complex (C ring), located at the base of the basal body. This complex interacts with the CheY and CheZ chemotaxis proteins, in addition to contacting components of the motor that determine the direction of flagellar rotation.</text>
</comment>
<keyword evidence="7" id="KW-0283">Flagellar rotation</keyword>
<name>C4WP13_9HYPH</name>
<dbReference type="Gene3D" id="1.10.220.30">
    <property type="match status" value="3"/>
</dbReference>
<dbReference type="HOGENOM" id="CLU_047835_0_1_5"/>
<feature type="domain" description="Flagellar motor switch protein FliG C-terminal" evidence="11">
    <location>
        <begin position="239"/>
        <end position="346"/>
    </location>
</feature>
<reference evidence="14 15" key="1">
    <citation type="submission" date="2009-05" db="EMBL/GenBank/DDBJ databases">
        <authorList>
            <person name="Setubal J.C."/>
            <person name="Boyle S."/>
            <person name="Crasta O.R."/>
            <person name="Gillespie J.J."/>
            <person name="Kenyon R.W."/>
            <person name="Lu J."/>
            <person name="Mane S."/>
            <person name="Nagrani S."/>
            <person name="Shallom J.M."/>
            <person name="Shallom S."/>
            <person name="Shukla M."/>
            <person name="Snyder E.E."/>
            <person name="Sobral B.W."/>
            <person name="Wattam A.R."/>
            <person name="Will R."/>
            <person name="Williams K."/>
            <person name="Yoo H."/>
            <person name="Munk C."/>
            <person name="Tapia R."/>
            <person name="Green L."/>
            <person name="Rogers Y."/>
            <person name="Detter J.C."/>
            <person name="Bruce D."/>
            <person name="Brettin T.S."/>
            <person name="Tsolis R."/>
        </authorList>
    </citation>
    <scope>NUCLEOTIDE SEQUENCE [LARGE SCALE GENOMIC DNA]</scope>
    <source>
        <strain evidence="14 15">LMG 3301</strain>
    </source>
</reference>
<comment type="caution">
    <text evidence="14">The sequence shown here is derived from an EMBL/GenBank/DDBJ whole genome shotgun (WGS) entry which is preliminary data.</text>
</comment>
<dbReference type="InterPro" id="IPR028263">
    <property type="entry name" value="FliG_N"/>
</dbReference>
<dbReference type="PRINTS" id="PR00954">
    <property type="entry name" value="FLGMOTORFLIG"/>
</dbReference>
<keyword evidence="5" id="KW-1003">Cell membrane</keyword>
<dbReference type="GO" id="GO:0006935">
    <property type="term" value="P:chemotaxis"/>
    <property type="evidence" value="ECO:0007669"/>
    <property type="project" value="UniProtKB-KW"/>
</dbReference>
<evidence type="ECO:0000256" key="2">
    <source>
        <dbReference type="ARBA" id="ARBA00004413"/>
    </source>
</evidence>
<keyword evidence="14" id="KW-0966">Cell projection</keyword>
<dbReference type="PANTHER" id="PTHR30534">
    <property type="entry name" value="FLAGELLAR MOTOR SWITCH PROTEIN FLIG"/>
    <property type="match status" value="1"/>
</dbReference>
<evidence type="ECO:0000313" key="14">
    <source>
        <dbReference type="EMBL" id="EEQ94086.1"/>
    </source>
</evidence>
<evidence type="ECO:0000256" key="1">
    <source>
        <dbReference type="ARBA" id="ARBA00004117"/>
    </source>
</evidence>
<protein>
    <recommendedName>
        <fullName evidence="4">Flagellar motor switch protein FliG</fullName>
    </recommendedName>
</protein>
<evidence type="ECO:0000256" key="5">
    <source>
        <dbReference type="ARBA" id="ARBA00022475"/>
    </source>
</evidence>
<evidence type="ECO:0000259" key="12">
    <source>
        <dbReference type="Pfam" id="PF14841"/>
    </source>
</evidence>
<dbReference type="AlphaFoldDB" id="C4WP13"/>